<keyword evidence="1" id="KW-0732">Signal</keyword>
<proteinExistence type="predicted"/>
<dbReference type="PROSITE" id="PS51257">
    <property type="entry name" value="PROKAR_LIPOPROTEIN"/>
    <property type="match status" value="1"/>
</dbReference>
<dbReference type="RefSeq" id="WP_107244120.1">
    <property type="nucleotide sequence ID" value="NZ_PYMJ01000022.1"/>
</dbReference>
<name>A0A2T3JBV3_9GAMM</name>
<sequence>MKRLVKLLVVLFSLSLIACANNGSSSSYNANYYTGSWWYNDYYYYWADNYPWCCDSDDKWDEVLNSWWNNLDEDKQQQVKDNVANWKENGEKPDLTTLKSDFQTHWSSLPEEKRNKVLDSREKHLNDPLAAKDRLEDIDKDKVAQKVNDSDKLSPNLNAEHRSEFQSRMGSAPVRIRGRLGGGFRH</sequence>
<protein>
    <recommendedName>
        <fullName evidence="4">DUF3106 domain-containing protein</fullName>
    </recommendedName>
</protein>
<evidence type="ECO:0000256" key="1">
    <source>
        <dbReference type="SAM" id="SignalP"/>
    </source>
</evidence>
<dbReference type="Proteomes" id="UP000240987">
    <property type="component" value="Unassembled WGS sequence"/>
</dbReference>
<feature type="chain" id="PRO_5015443953" description="DUF3106 domain-containing protein" evidence="1">
    <location>
        <begin position="21"/>
        <end position="186"/>
    </location>
</feature>
<dbReference type="EMBL" id="PYMJ01000022">
    <property type="protein sequence ID" value="PSU46340.1"/>
    <property type="molecule type" value="Genomic_DNA"/>
</dbReference>
<dbReference type="OrthoDB" id="5588869at2"/>
<organism evidence="2 3">
    <name type="scientific">Photobacterium frigidiphilum</name>
    <dbReference type="NCBI Taxonomy" id="264736"/>
    <lineage>
        <taxon>Bacteria</taxon>
        <taxon>Pseudomonadati</taxon>
        <taxon>Pseudomonadota</taxon>
        <taxon>Gammaproteobacteria</taxon>
        <taxon>Vibrionales</taxon>
        <taxon>Vibrionaceae</taxon>
        <taxon>Photobacterium</taxon>
    </lineage>
</organism>
<evidence type="ECO:0000313" key="2">
    <source>
        <dbReference type="EMBL" id="PSU46340.1"/>
    </source>
</evidence>
<reference evidence="2 3" key="1">
    <citation type="submission" date="2018-01" db="EMBL/GenBank/DDBJ databases">
        <title>Whole genome sequencing of Histamine producing bacteria.</title>
        <authorList>
            <person name="Butler K."/>
        </authorList>
    </citation>
    <scope>NUCLEOTIDE SEQUENCE [LARGE SCALE GENOMIC DNA]</scope>
    <source>
        <strain evidence="2 3">JCM 12947</strain>
    </source>
</reference>
<evidence type="ECO:0008006" key="4">
    <source>
        <dbReference type="Google" id="ProtNLM"/>
    </source>
</evidence>
<accession>A0A2T3JBV3</accession>
<gene>
    <name evidence="2" type="ORF">C9J12_18850</name>
</gene>
<dbReference type="AlphaFoldDB" id="A0A2T3JBV3"/>
<keyword evidence="3" id="KW-1185">Reference proteome</keyword>
<feature type="signal peptide" evidence="1">
    <location>
        <begin position="1"/>
        <end position="20"/>
    </location>
</feature>
<comment type="caution">
    <text evidence="2">The sequence shown here is derived from an EMBL/GenBank/DDBJ whole genome shotgun (WGS) entry which is preliminary data.</text>
</comment>
<evidence type="ECO:0000313" key="3">
    <source>
        <dbReference type="Proteomes" id="UP000240987"/>
    </source>
</evidence>